<dbReference type="OrthoDB" id="4833301at2759"/>
<gene>
    <name evidence="1" type="ORF">DFL_005763</name>
</gene>
<dbReference type="Gene3D" id="1.20.58.130">
    <property type="match status" value="1"/>
</dbReference>
<evidence type="ECO:0000313" key="2">
    <source>
        <dbReference type="Proteomes" id="UP000283090"/>
    </source>
</evidence>
<accession>A0A436ZZ85</accession>
<keyword evidence="2" id="KW-1185">Reference proteome</keyword>
<evidence type="ECO:0000313" key="1">
    <source>
        <dbReference type="EMBL" id="RVD83996.1"/>
    </source>
</evidence>
<proteinExistence type="predicted"/>
<dbReference type="AlphaFoldDB" id="A0A436ZZ85"/>
<dbReference type="GeneID" id="93588074"/>
<sequence length="178" mass="19647">MAINLNEQPDIEQMVGALGEITTSIGTIATELRRLPNIPAMADSTMLLEAINSLRTDFNGLRREVTGVRAEMTGLRTEVNGLRTEVNNLGTELRTDIQNLKAEVQLNPMKMYNAAASSGSTLKFPDGVYLQTTIPNKVAIHSLSVTQYRCGHDIDKQYSACSRLGFITITPRKLYNVM</sequence>
<dbReference type="VEuPathDB" id="FungiDB:DFL_005763"/>
<comment type="caution">
    <text evidence="1">The sequence shown here is derived from an EMBL/GenBank/DDBJ whole genome shotgun (WGS) entry which is preliminary data.</text>
</comment>
<dbReference type="RefSeq" id="XP_067489540.1">
    <property type="nucleotide sequence ID" value="XM_067635072.1"/>
</dbReference>
<dbReference type="Proteomes" id="UP000283090">
    <property type="component" value="Unassembled WGS sequence"/>
</dbReference>
<organism evidence="1 2">
    <name type="scientific">Arthrobotrys flagrans</name>
    <name type="common">Nematode-trapping fungus</name>
    <name type="synonym">Trichothecium flagrans</name>
    <dbReference type="NCBI Taxonomy" id="97331"/>
    <lineage>
        <taxon>Eukaryota</taxon>
        <taxon>Fungi</taxon>
        <taxon>Dikarya</taxon>
        <taxon>Ascomycota</taxon>
        <taxon>Pezizomycotina</taxon>
        <taxon>Orbiliomycetes</taxon>
        <taxon>Orbiliales</taxon>
        <taxon>Orbiliaceae</taxon>
        <taxon>Arthrobotrys</taxon>
    </lineage>
</organism>
<reference evidence="1 2" key="1">
    <citation type="submission" date="2019-01" db="EMBL/GenBank/DDBJ databases">
        <title>Intercellular communication is required for trap formation in the nematode-trapping fungus Duddingtonia flagrans.</title>
        <authorList>
            <person name="Youssar L."/>
            <person name="Wernet V."/>
            <person name="Hensel N."/>
            <person name="Hildebrandt H.-G."/>
            <person name="Fischer R."/>
        </authorList>
    </citation>
    <scope>NUCLEOTIDE SEQUENCE [LARGE SCALE GENOMIC DNA]</scope>
    <source>
        <strain evidence="1 2">CBS H-5679</strain>
    </source>
</reference>
<protein>
    <submittedName>
        <fullName evidence="1">Uncharacterized protein</fullName>
    </submittedName>
</protein>
<name>A0A436ZZ85_ARTFL</name>
<dbReference type="EMBL" id="SAEB01000007">
    <property type="protein sequence ID" value="RVD83996.1"/>
    <property type="molecule type" value="Genomic_DNA"/>
</dbReference>